<dbReference type="GO" id="GO:0004519">
    <property type="term" value="F:endonuclease activity"/>
    <property type="evidence" value="ECO:0007669"/>
    <property type="project" value="UniProtKB-KW"/>
</dbReference>
<proteinExistence type="predicted"/>
<keyword evidence="2" id="KW-0378">Hydrolase</keyword>
<name>A0A3G5A9Q3_9VIRU</name>
<dbReference type="InterPro" id="IPR035901">
    <property type="entry name" value="GIY-YIG_endonuc_sf"/>
</dbReference>
<protein>
    <submittedName>
        <fullName evidence="2">GIY-YIG catalytic domain-containing endonuclease</fullName>
    </submittedName>
</protein>
<dbReference type="SMART" id="SM00465">
    <property type="entry name" value="GIYc"/>
    <property type="match status" value="1"/>
</dbReference>
<sequence length="213" mass="25125">MNKQIVEKNERCVEIYLMKCTISNKCYVGQTVSHVLNHKKYRRYGMKKRFDSHVSEAYSKKKNQCHYLNNAIKKHGKENFELSLLETCSLDKSDDRETFYIITLDTMFPNGYNLKLGTITTRLSEEGKKRVSNGVHLYYKNIKKKRFENINIDPNIPNEKYIRPLNREGSQYGWYVYIDGKKADFGGVKMDITETYKMANEFINQLRENSKTP</sequence>
<reference evidence="2" key="1">
    <citation type="submission" date="2018-10" db="EMBL/GenBank/DDBJ databases">
        <title>Hidden diversity of soil giant viruses.</title>
        <authorList>
            <person name="Schulz F."/>
            <person name="Alteio L."/>
            <person name="Goudeau D."/>
            <person name="Ryan E.M."/>
            <person name="Malmstrom R.R."/>
            <person name="Blanchard J."/>
            <person name="Woyke T."/>
        </authorList>
    </citation>
    <scope>NUCLEOTIDE SEQUENCE</scope>
    <source>
        <strain evidence="2">HOV1</strain>
    </source>
</reference>
<evidence type="ECO:0000259" key="1">
    <source>
        <dbReference type="SMART" id="SM00465"/>
    </source>
</evidence>
<accession>A0A3G5A9Q3</accession>
<dbReference type="SUPFAM" id="SSF82771">
    <property type="entry name" value="GIY-YIG endonuclease"/>
    <property type="match status" value="1"/>
</dbReference>
<dbReference type="Gene3D" id="3.40.1440.10">
    <property type="entry name" value="GIY-YIG endonuclease"/>
    <property type="match status" value="1"/>
</dbReference>
<keyword evidence="2" id="KW-0255">Endonuclease</keyword>
<dbReference type="EMBL" id="MK072336">
    <property type="protein sequence ID" value="AYV82079.1"/>
    <property type="molecule type" value="Genomic_DNA"/>
</dbReference>
<organism evidence="2">
    <name type="scientific">Homavirus sp</name>
    <dbReference type="NCBI Taxonomy" id="2487769"/>
    <lineage>
        <taxon>Viruses</taxon>
        <taxon>Varidnaviria</taxon>
        <taxon>Bamfordvirae</taxon>
        <taxon>Nucleocytoviricota</taxon>
        <taxon>Megaviricetes</taxon>
        <taxon>Imitervirales</taxon>
        <taxon>Mimiviridae</taxon>
        <taxon>Klosneuvirinae</taxon>
    </lineage>
</organism>
<keyword evidence="2" id="KW-0540">Nuclease</keyword>
<feature type="domain" description="GIY-YIG" evidence="1">
    <location>
        <begin position="12"/>
        <end position="118"/>
    </location>
</feature>
<gene>
    <name evidence="2" type="ORF">Homavirus5_21</name>
</gene>
<dbReference type="InterPro" id="IPR000305">
    <property type="entry name" value="GIY-YIG_endonuc"/>
</dbReference>
<evidence type="ECO:0000313" key="2">
    <source>
        <dbReference type="EMBL" id="AYV82079.1"/>
    </source>
</evidence>